<protein>
    <submittedName>
        <fullName evidence="3">GGDEF domain-containing protein</fullName>
    </submittedName>
</protein>
<dbReference type="InterPro" id="IPR029787">
    <property type="entry name" value="Nucleotide_cyclase"/>
</dbReference>
<dbReference type="PANTHER" id="PTHR45138">
    <property type="entry name" value="REGULATORY COMPONENTS OF SENSORY TRANSDUCTION SYSTEM"/>
    <property type="match status" value="1"/>
</dbReference>
<gene>
    <name evidence="3" type="ORF">IQ217_05290</name>
</gene>
<organism evidence="3 4">
    <name type="scientific">Synechocystis salina LEGE 00031</name>
    <dbReference type="NCBI Taxonomy" id="1828736"/>
    <lineage>
        <taxon>Bacteria</taxon>
        <taxon>Bacillati</taxon>
        <taxon>Cyanobacteriota</taxon>
        <taxon>Cyanophyceae</taxon>
        <taxon>Synechococcales</taxon>
        <taxon>Merismopediaceae</taxon>
        <taxon>Synechocystis</taxon>
    </lineage>
</organism>
<feature type="domain" description="GGDEF" evidence="2">
    <location>
        <begin position="140"/>
        <end position="275"/>
    </location>
</feature>
<proteinExistence type="predicted"/>
<evidence type="ECO:0000313" key="4">
    <source>
        <dbReference type="Proteomes" id="UP000658720"/>
    </source>
</evidence>
<evidence type="ECO:0000313" key="3">
    <source>
        <dbReference type="EMBL" id="MBE9253286.1"/>
    </source>
</evidence>
<sequence>MTTTELTAATLAQLQQEINRLQRENDDLHIALTTIAEHGDMIESLLNETNVKLRSEIVERQRAEAKLQNILSLISREKEDLEIIVETIMQHGDVVDAQWRQKLGETAELLNLDSLTQVSNRRHFDLHLAQQWERAMDDQGAIALVLCDIDHFKQFNDLYGHLSGDDCLRRIAKTLSSTLRNPFDLFARYGGEEFAVILPQVTGEAAQQIAKRMQSSLVMLEIPHHHSPTNEFVTMSFGIGRVYPQPGQSPLDLIAQADENLYKAKRQGRNCIVGH</sequence>
<feature type="coiled-coil region" evidence="1">
    <location>
        <begin position="4"/>
        <end position="31"/>
    </location>
</feature>
<dbReference type="Proteomes" id="UP000658720">
    <property type="component" value="Unassembled WGS sequence"/>
</dbReference>
<dbReference type="PROSITE" id="PS50887">
    <property type="entry name" value="GGDEF"/>
    <property type="match status" value="1"/>
</dbReference>
<evidence type="ECO:0000259" key="2">
    <source>
        <dbReference type="PROSITE" id="PS50887"/>
    </source>
</evidence>
<dbReference type="NCBIfam" id="TIGR00254">
    <property type="entry name" value="GGDEF"/>
    <property type="match status" value="1"/>
</dbReference>
<dbReference type="InterPro" id="IPR000160">
    <property type="entry name" value="GGDEF_dom"/>
</dbReference>
<comment type="caution">
    <text evidence="3">The sequence shown here is derived from an EMBL/GenBank/DDBJ whole genome shotgun (WGS) entry which is preliminary data.</text>
</comment>
<dbReference type="InterPro" id="IPR050469">
    <property type="entry name" value="Diguanylate_Cyclase"/>
</dbReference>
<dbReference type="RefSeq" id="WP_194019177.1">
    <property type="nucleotide sequence ID" value="NZ_JADEVV010000011.1"/>
</dbReference>
<dbReference type="PANTHER" id="PTHR45138:SF9">
    <property type="entry name" value="DIGUANYLATE CYCLASE DGCM-RELATED"/>
    <property type="match status" value="1"/>
</dbReference>
<dbReference type="CDD" id="cd01949">
    <property type="entry name" value="GGDEF"/>
    <property type="match status" value="1"/>
</dbReference>
<accession>A0ABR9VQD6</accession>
<dbReference type="SUPFAM" id="SSF55073">
    <property type="entry name" value="Nucleotide cyclase"/>
    <property type="match status" value="1"/>
</dbReference>
<reference evidence="3 4" key="1">
    <citation type="submission" date="2020-10" db="EMBL/GenBank/DDBJ databases">
        <authorList>
            <person name="Castelo-Branco R."/>
            <person name="Eusebio N."/>
            <person name="Adriana R."/>
            <person name="Vieira A."/>
            <person name="Brugerolle De Fraissinette N."/>
            <person name="Rezende De Castro R."/>
            <person name="Schneider M.P."/>
            <person name="Vasconcelos V."/>
            <person name="Leao P.N."/>
        </authorList>
    </citation>
    <scope>NUCLEOTIDE SEQUENCE [LARGE SCALE GENOMIC DNA]</scope>
    <source>
        <strain evidence="3 4">LEGE 00031</strain>
    </source>
</reference>
<dbReference type="Pfam" id="PF00990">
    <property type="entry name" value="GGDEF"/>
    <property type="match status" value="1"/>
</dbReference>
<evidence type="ECO:0000256" key="1">
    <source>
        <dbReference type="SAM" id="Coils"/>
    </source>
</evidence>
<dbReference type="Gene3D" id="3.30.70.270">
    <property type="match status" value="1"/>
</dbReference>
<dbReference type="EMBL" id="JADEVV010000011">
    <property type="protein sequence ID" value="MBE9253286.1"/>
    <property type="molecule type" value="Genomic_DNA"/>
</dbReference>
<name>A0ABR9VQD6_9SYNC</name>
<dbReference type="InterPro" id="IPR043128">
    <property type="entry name" value="Rev_trsase/Diguanyl_cyclase"/>
</dbReference>
<keyword evidence="4" id="KW-1185">Reference proteome</keyword>
<dbReference type="SMART" id="SM00267">
    <property type="entry name" value="GGDEF"/>
    <property type="match status" value="1"/>
</dbReference>
<keyword evidence="1" id="KW-0175">Coiled coil</keyword>